<comment type="caution">
    <text evidence="1">The sequence shown here is derived from an EMBL/GenBank/DDBJ whole genome shotgun (WGS) entry which is preliminary data.</text>
</comment>
<proteinExistence type="predicted"/>
<name>A0A426DPB5_9FIRM</name>
<accession>A0A426DPB5</accession>
<organism evidence="1 2">
    <name type="scientific">Schaedlerella arabinosiphila</name>
    <dbReference type="NCBI Taxonomy" id="2044587"/>
    <lineage>
        <taxon>Bacteria</taxon>
        <taxon>Bacillati</taxon>
        <taxon>Bacillota</taxon>
        <taxon>Clostridia</taxon>
        <taxon>Lachnospirales</taxon>
        <taxon>Lachnospiraceae</taxon>
        <taxon>Schaedlerella</taxon>
    </lineage>
</organism>
<dbReference type="AlphaFoldDB" id="A0A426DPB5"/>
<gene>
    <name evidence="1" type="ORF">EBB54_26935</name>
</gene>
<evidence type="ECO:0000313" key="2">
    <source>
        <dbReference type="Proteomes" id="UP000274920"/>
    </source>
</evidence>
<dbReference type="InterPro" id="IPR011044">
    <property type="entry name" value="Quino_amine_DH_bsu"/>
</dbReference>
<protein>
    <submittedName>
        <fullName evidence="1">Uncharacterized protein</fullName>
    </submittedName>
</protein>
<dbReference type="SUPFAM" id="SSF50969">
    <property type="entry name" value="YVTN repeat-like/Quinoprotein amine dehydrogenase"/>
    <property type="match status" value="1"/>
</dbReference>
<sequence>MVQNEIFKSDVIYMGTRLVPIGELKNIFPEWYESLKKMYKEHLPREYHYITDFNYGISTTLNAVYTIDFERAQARYLCSFEETQNEGGIYHPPIRIDNELFFAPSGARKWAFYNLNTGLWSYEDIPKRYTKGEGSFIKFWIIVNDMIIYLSGQTDHIISMDLKTKKIVYHDCFGEIFGIDEQRPFFSSIIEFGDSILLFSEIDNNVYKLDIDHWKLFKLKRLDSENNGIKAAFFVPNTDYIFLIKNYTGKNIGSRVMRWNTTTGHTEDVICSDESTSDSLFGDLLGEFCFYNDSLYITSQKESCIIKIDWERNIAHRIQLKADFNLLCRKDDFYRRWGEELAYTVVAYGWPRRKFTIFLPYDYSIADIDFEKGELDNKRKWIVHGIEKLMRQSLKLKSNGVYIENNFFSVKDFLDEIARK</sequence>
<dbReference type="EMBL" id="RHJS01000002">
    <property type="protein sequence ID" value="RRK34570.1"/>
    <property type="molecule type" value="Genomic_DNA"/>
</dbReference>
<keyword evidence="2" id="KW-1185">Reference proteome</keyword>
<reference evidence="1" key="1">
    <citation type="submission" date="2018-10" db="EMBL/GenBank/DDBJ databases">
        <title>Schaedlerella arabinophila gen. nov. sp. nov., isolated from the mouse intestinal tract and comparative analysis with the genome of the closely related altered Schaedler flora strain ASF502.</title>
        <authorList>
            <person name="Miyake S."/>
            <person name="Soh M."/>
            <person name="Seedorf H."/>
        </authorList>
    </citation>
    <scope>NUCLEOTIDE SEQUENCE [LARGE SCALE GENOMIC DNA]</scope>
    <source>
        <strain evidence="1">DSM 106076</strain>
    </source>
</reference>
<evidence type="ECO:0000313" key="1">
    <source>
        <dbReference type="EMBL" id="RRK34570.1"/>
    </source>
</evidence>
<dbReference type="RefSeq" id="WP_125129678.1">
    <property type="nucleotide sequence ID" value="NZ_RHJS01000002.1"/>
</dbReference>
<dbReference type="Proteomes" id="UP000274920">
    <property type="component" value="Unassembled WGS sequence"/>
</dbReference>